<dbReference type="InterPro" id="IPR043034">
    <property type="entry name" value="DNA_pol_alpha_B_N_sf"/>
</dbReference>
<gene>
    <name evidence="9" type="ORF">D915_003363</name>
</gene>
<evidence type="ECO:0000256" key="4">
    <source>
        <dbReference type="ARBA" id="ARBA00022705"/>
    </source>
</evidence>
<dbReference type="EMBL" id="JXXN02000960">
    <property type="protein sequence ID" value="THD25863.1"/>
    <property type="molecule type" value="Genomic_DNA"/>
</dbReference>
<feature type="domain" description="DNA polymerase alpha subunit B N-terminal" evidence="8">
    <location>
        <begin position="7"/>
        <end position="73"/>
    </location>
</feature>
<dbReference type="GO" id="GO:0003677">
    <property type="term" value="F:DNA binding"/>
    <property type="evidence" value="ECO:0007669"/>
    <property type="project" value="InterPro"/>
</dbReference>
<name>A0A4E0REA0_FASHE</name>
<sequence>MAETALLAEELRGFGLRASNNDVLEKLIQLGIKWHVDEGALVEKYVAFQRNGDLPDEILLKHVEQFDREISSKLEITKHRNTKMSAPAPVTPKLLPQKMLEELMATESQNDQLHLFGSYIPNSTVPLMSASPLISATNKENIVPSAASFGSDRIESVCSFPSDVTHRFEKSCRSPSTEWKVEILSDSSTPVRYMHQPILEKAEVLDNWAWELVKQIISRLPEETFGESVTYTAPKSQLVPGVSLIGSSPLRGALKASSSQPVSKVTGCLERTTYLRSTSVRLQTSSLMAGRLTSSSSTTGPQLGIETGEADLQISKNRLQLSNAAIVGLRRVEGTGAAAEATTKLELPITNISTYSIYSGQPVVLRATNPTGQQLNVTEVYTPSVVDFPEPVTALTDLCVMIATGPFTFANSNDPSLLLTFLRAVKRNRPHVLIMFGPFVDAAHPVVQSYCDSTYEELFQSRLNSVSEYCSHLDVQLVIVPSWREAHHDPVYPTPPFNSEWTRQTAELIGHYQNVHFVWDPSVISIGGYVFGLTSVDVLFHLSSEEISAGCSGDRMARLCQHLLSSRTFYPVHPPADDLPLDYILWSQRAKLSAAPHCLICPSRLRQFAKDMDGVLCINPGHVSRGQTPGSYATVTIHAHKPEPVGNNLSDAVPSWSIINRTTVHVHRL</sequence>
<evidence type="ECO:0000256" key="1">
    <source>
        <dbReference type="ARBA" id="ARBA00004123"/>
    </source>
</evidence>
<evidence type="ECO:0000256" key="5">
    <source>
        <dbReference type="ARBA" id="ARBA00023242"/>
    </source>
</evidence>
<keyword evidence="5 6" id="KW-0539">Nucleus</keyword>
<evidence type="ECO:0000259" key="7">
    <source>
        <dbReference type="Pfam" id="PF04042"/>
    </source>
</evidence>
<reference evidence="9" key="1">
    <citation type="submission" date="2019-03" db="EMBL/GenBank/DDBJ databases">
        <title>Improved annotation for the trematode Fasciola hepatica.</title>
        <authorList>
            <person name="Choi Y.-J."/>
            <person name="Martin J."/>
            <person name="Mitreva M."/>
        </authorList>
    </citation>
    <scope>NUCLEOTIDE SEQUENCE [LARGE SCALE GENOMIC DNA]</scope>
</reference>
<dbReference type="PANTHER" id="PTHR23061">
    <property type="entry name" value="DNA POLYMERASE 2 ALPHA 70 KDA SUBUNIT"/>
    <property type="match status" value="1"/>
</dbReference>
<evidence type="ECO:0000313" key="10">
    <source>
        <dbReference type="Proteomes" id="UP000230066"/>
    </source>
</evidence>
<proteinExistence type="inferred from homology"/>
<evidence type="ECO:0000313" key="9">
    <source>
        <dbReference type="EMBL" id="THD25863.1"/>
    </source>
</evidence>
<dbReference type="Gene3D" id="1.10.8.530">
    <property type="entry name" value="DNA polymerase alpha-primase, subunit B, N-terminal domain"/>
    <property type="match status" value="1"/>
</dbReference>
<keyword evidence="4 6" id="KW-0235">DNA replication</keyword>
<evidence type="ECO:0000256" key="2">
    <source>
        <dbReference type="ARBA" id="ARBA00007299"/>
    </source>
</evidence>
<dbReference type="InterPro" id="IPR007185">
    <property type="entry name" value="DNA_pol_a/d/e_bsu"/>
</dbReference>
<dbReference type="GO" id="GO:0005658">
    <property type="term" value="C:alpha DNA polymerase:primase complex"/>
    <property type="evidence" value="ECO:0007669"/>
    <property type="project" value="TreeGrafter"/>
</dbReference>
<comment type="subcellular location">
    <subcellularLocation>
        <location evidence="1 6">Nucleus</location>
    </subcellularLocation>
</comment>
<feature type="domain" description="DNA polymerase alpha/delta/epsilon subunit B" evidence="7">
    <location>
        <begin position="400"/>
        <end position="610"/>
    </location>
</feature>
<dbReference type="Gene3D" id="3.60.21.60">
    <property type="match status" value="1"/>
</dbReference>
<dbReference type="Proteomes" id="UP000230066">
    <property type="component" value="Unassembled WGS sequence"/>
</dbReference>
<comment type="function">
    <text evidence="6">Accessory subunit of the DNA polymerase alpha complex (also known as the alpha DNA polymerase-primase complex) which plays an essential role in the initiation of DNA synthesis.</text>
</comment>
<dbReference type="PIRSF" id="PIRSF018300">
    <property type="entry name" value="DNA_pol_alph_2"/>
    <property type="match status" value="1"/>
</dbReference>
<dbReference type="Pfam" id="PF08418">
    <property type="entry name" value="Pol_alpha_B_N"/>
    <property type="match status" value="1"/>
</dbReference>
<comment type="similarity">
    <text evidence="2 6">Belongs to the DNA polymerase alpha subunit B family.</text>
</comment>
<accession>A0A4E0REA0</accession>
<dbReference type="AlphaFoldDB" id="A0A4E0REA0"/>
<dbReference type="InterPro" id="IPR013627">
    <property type="entry name" value="Pol_alpha_B_N"/>
</dbReference>
<evidence type="ECO:0000256" key="6">
    <source>
        <dbReference type="PIRNR" id="PIRNR018300"/>
    </source>
</evidence>
<dbReference type="PANTHER" id="PTHR23061:SF12">
    <property type="entry name" value="DNA POLYMERASE ALPHA SUBUNIT B"/>
    <property type="match status" value="1"/>
</dbReference>
<organism evidence="9 10">
    <name type="scientific">Fasciola hepatica</name>
    <name type="common">Liver fluke</name>
    <dbReference type="NCBI Taxonomy" id="6192"/>
    <lineage>
        <taxon>Eukaryota</taxon>
        <taxon>Metazoa</taxon>
        <taxon>Spiralia</taxon>
        <taxon>Lophotrochozoa</taxon>
        <taxon>Platyhelminthes</taxon>
        <taxon>Trematoda</taxon>
        <taxon>Digenea</taxon>
        <taxon>Plagiorchiida</taxon>
        <taxon>Echinostomata</taxon>
        <taxon>Echinostomatoidea</taxon>
        <taxon>Fasciolidae</taxon>
        <taxon>Fasciola</taxon>
    </lineage>
</organism>
<evidence type="ECO:0000256" key="3">
    <source>
        <dbReference type="ARBA" id="ARBA00018596"/>
    </source>
</evidence>
<comment type="caution">
    <text evidence="9">The sequence shown here is derived from an EMBL/GenBank/DDBJ whole genome shotgun (WGS) entry which is preliminary data.</text>
</comment>
<dbReference type="Pfam" id="PF04042">
    <property type="entry name" value="DNA_pol_E_B"/>
    <property type="match status" value="1"/>
</dbReference>
<keyword evidence="10" id="KW-1185">Reference proteome</keyword>
<dbReference type="GO" id="GO:0006270">
    <property type="term" value="P:DNA replication initiation"/>
    <property type="evidence" value="ECO:0007669"/>
    <property type="project" value="TreeGrafter"/>
</dbReference>
<evidence type="ECO:0000259" key="8">
    <source>
        <dbReference type="Pfam" id="PF08418"/>
    </source>
</evidence>
<dbReference type="InterPro" id="IPR016722">
    <property type="entry name" value="DNA_pol_alpha_bsu"/>
</dbReference>
<protein>
    <recommendedName>
        <fullName evidence="3 6">DNA polymerase alpha subunit B</fullName>
    </recommendedName>
</protein>